<comment type="caution">
    <text evidence="1">The sequence shown here is derived from an EMBL/GenBank/DDBJ whole genome shotgun (WGS) entry which is preliminary data.</text>
</comment>
<keyword evidence="2" id="KW-1185">Reference proteome</keyword>
<accession>A0A9K3DP81</accession>
<dbReference type="Proteomes" id="UP000215914">
    <property type="component" value="Unassembled WGS sequence"/>
</dbReference>
<dbReference type="Gramene" id="mRNA:HanXRQr2_Chr17g0829271">
    <property type="protein sequence ID" value="CDS:HanXRQr2_Chr17g0829271.1"/>
    <property type="gene ID" value="HanXRQr2_Chr17g0829271"/>
</dbReference>
<organism evidence="1 2">
    <name type="scientific">Helianthus annuus</name>
    <name type="common">Common sunflower</name>
    <dbReference type="NCBI Taxonomy" id="4232"/>
    <lineage>
        <taxon>Eukaryota</taxon>
        <taxon>Viridiplantae</taxon>
        <taxon>Streptophyta</taxon>
        <taxon>Embryophyta</taxon>
        <taxon>Tracheophyta</taxon>
        <taxon>Spermatophyta</taxon>
        <taxon>Magnoliopsida</taxon>
        <taxon>eudicotyledons</taxon>
        <taxon>Gunneridae</taxon>
        <taxon>Pentapetalae</taxon>
        <taxon>asterids</taxon>
        <taxon>campanulids</taxon>
        <taxon>Asterales</taxon>
        <taxon>Asteraceae</taxon>
        <taxon>Asteroideae</taxon>
        <taxon>Heliantheae alliance</taxon>
        <taxon>Heliantheae</taxon>
        <taxon>Helianthus</taxon>
    </lineage>
</organism>
<evidence type="ECO:0000313" key="2">
    <source>
        <dbReference type="Proteomes" id="UP000215914"/>
    </source>
</evidence>
<name>A0A9K3DP81_HELAN</name>
<dbReference type="AlphaFoldDB" id="A0A9K3DP81"/>
<reference evidence="1" key="2">
    <citation type="submission" date="2020-06" db="EMBL/GenBank/DDBJ databases">
        <title>Helianthus annuus Genome sequencing and assembly Release 2.</title>
        <authorList>
            <person name="Gouzy J."/>
            <person name="Langlade N."/>
            <person name="Munos S."/>
        </authorList>
    </citation>
    <scope>NUCLEOTIDE SEQUENCE</scope>
    <source>
        <tissue evidence="1">Leaves</tissue>
    </source>
</reference>
<reference evidence="1" key="1">
    <citation type="journal article" date="2017" name="Nature">
        <title>The sunflower genome provides insights into oil metabolism, flowering and Asterid evolution.</title>
        <authorList>
            <person name="Badouin H."/>
            <person name="Gouzy J."/>
            <person name="Grassa C.J."/>
            <person name="Murat F."/>
            <person name="Staton S.E."/>
            <person name="Cottret L."/>
            <person name="Lelandais-Briere C."/>
            <person name="Owens G.L."/>
            <person name="Carrere S."/>
            <person name="Mayjonade B."/>
            <person name="Legrand L."/>
            <person name="Gill N."/>
            <person name="Kane N.C."/>
            <person name="Bowers J.E."/>
            <person name="Hubner S."/>
            <person name="Bellec A."/>
            <person name="Berard A."/>
            <person name="Berges H."/>
            <person name="Blanchet N."/>
            <person name="Boniface M.C."/>
            <person name="Brunel D."/>
            <person name="Catrice O."/>
            <person name="Chaidir N."/>
            <person name="Claudel C."/>
            <person name="Donnadieu C."/>
            <person name="Faraut T."/>
            <person name="Fievet G."/>
            <person name="Helmstetter N."/>
            <person name="King M."/>
            <person name="Knapp S.J."/>
            <person name="Lai Z."/>
            <person name="Le Paslier M.C."/>
            <person name="Lippi Y."/>
            <person name="Lorenzon L."/>
            <person name="Mandel J.R."/>
            <person name="Marage G."/>
            <person name="Marchand G."/>
            <person name="Marquand E."/>
            <person name="Bret-Mestries E."/>
            <person name="Morien E."/>
            <person name="Nambeesan S."/>
            <person name="Nguyen T."/>
            <person name="Pegot-Espagnet P."/>
            <person name="Pouilly N."/>
            <person name="Raftis F."/>
            <person name="Sallet E."/>
            <person name="Schiex T."/>
            <person name="Thomas J."/>
            <person name="Vandecasteele C."/>
            <person name="Vares D."/>
            <person name="Vear F."/>
            <person name="Vautrin S."/>
            <person name="Crespi M."/>
            <person name="Mangin B."/>
            <person name="Burke J.M."/>
            <person name="Salse J."/>
            <person name="Munos S."/>
            <person name="Vincourt P."/>
            <person name="Rieseberg L.H."/>
            <person name="Langlade N.B."/>
        </authorList>
    </citation>
    <scope>NUCLEOTIDE SEQUENCE</scope>
    <source>
        <tissue evidence="1">Leaves</tissue>
    </source>
</reference>
<gene>
    <name evidence="1" type="ORF">HanXRQr2_Chr17g0829271</name>
</gene>
<evidence type="ECO:0000313" key="1">
    <source>
        <dbReference type="EMBL" id="KAF5757656.1"/>
    </source>
</evidence>
<proteinExistence type="predicted"/>
<sequence>MALTTSFYVIWQVISVYVKKMCGNGNQTFKKQDLQNYQVYITLKQISLTR</sequence>
<protein>
    <submittedName>
        <fullName evidence="1">Uncharacterized protein</fullName>
    </submittedName>
</protein>
<dbReference type="EMBL" id="MNCJ02000332">
    <property type="protein sequence ID" value="KAF5757656.1"/>
    <property type="molecule type" value="Genomic_DNA"/>
</dbReference>